<proteinExistence type="predicted"/>
<reference evidence="1" key="1">
    <citation type="submission" date="2018-05" db="EMBL/GenBank/DDBJ databases">
        <title>Draft genome of Mucuna pruriens seed.</title>
        <authorList>
            <person name="Nnadi N.E."/>
            <person name="Vos R."/>
            <person name="Hasami M.H."/>
            <person name="Devisetty U.K."/>
            <person name="Aguiy J.C."/>
        </authorList>
    </citation>
    <scope>NUCLEOTIDE SEQUENCE [LARGE SCALE GENOMIC DNA]</scope>
    <source>
        <strain evidence="1">JCA_2017</strain>
    </source>
</reference>
<comment type="caution">
    <text evidence="1">The sequence shown here is derived from an EMBL/GenBank/DDBJ whole genome shotgun (WGS) entry which is preliminary data.</text>
</comment>
<feature type="non-terminal residue" evidence="1">
    <location>
        <position position="1"/>
    </location>
</feature>
<keyword evidence="2" id="KW-1185">Reference proteome</keyword>
<dbReference type="Proteomes" id="UP000257109">
    <property type="component" value="Unassembled WGS sequence"/>
</dbReference>
<accession>A0A371FPN3</accession>
<evidence type="ECO:0000313" key="1">
    <source>
        <dbReference type="EMBL" id="RDX80202.1"/>
    </source>
</evidence>
<dbReference type="EMBL" id="QJKJ01008297">
    <property type="protein sequence ID" value="RDX80202.1"/>
    <property type="molecule type" value="Genomic_DNA"/>
</dbReference>
<organism evidence="1 2">
    <name type="scientific">Mucuna pruriens</name>
    <name type="common">Velvet bean</name>
    <name type="synonym">Dolichos pruriens</name>
    <dbReference type="NCBI Taxonomy" id="157652"/>
    <lineage>
        <taxon>Eukaryota</taxon>
        <taxon>Viridiplantae</taxon>
        <taxon>Streptophyta</taxon>
        <taxon>Embryophyta</taxon>
        <taxon>Tracheophyta</taxon>
        <taxon>Spermatophyta</taxon>
        <taxon>Magnoliopsida</taxon>
        <taxon>eudicotyledons</taxon>
        <taxon>Gunneridae</taxon>
        <taxon>Pentapetalae</taxon>
        <taxon>rosids</taxon>
        <taxon>fabids</taxon>
        <taxon>Fabales</taxon>
        <taxon>Fabaceae</taxon>
        <taxon>Papilionoideae</taxon>
        <taxon>50 kb inversion clade</taxon>
        <taxon>NPAAA clade</taxon>
        <taxon>indigoferoid/millettioid clade</taxon>
        <taxon>Phaseoleae</taxon>
        <taxon>Mucuna</taxon>
    </lineage>
</organism>
<gene>
    <name evidence="1" type="ORF">CR513_39284</name>
</gene>
<name>A0A371FPN3_MUCPR</name>
<dbReference type="AlphaFoldDB" id="A0A371FPN3"/>
<sequence length="81" mass="8890">RSIYEVAARISLFIVGSIVSSLQLSLRHPGTIALLHNILNVTCKVCFFMKDLLPLGSSWTLKLQETLDIILEVGLLGAKPI</sequence>
<evidence type="ECO:0000313" key="2">
    <source>
        <dbReference type="Proteomes" id="UP000257109"/>
    </source>
</evidence>
<feature type="non-terminal residue" evidence="1">
    <location>
        <position position="81"/>
    </location>
</feature>
<protein>
    <submittedName>
        <fullName evidence="1">Uncharacterized protein</fullName>
    </submittedName>
</protein>